<dbReference type="OrthoDB" id="201407at2157"/>
<dbReference type="AlphaFoldDB" id="A0A3N6P9K3"/>
<dbReference type="Gene3D" id="2.60.40.790">
    <property type="match status" value="1"/>
</dbReference>
<evidence type="ECO:0008006" key="3">
    <source>
        <dbReference type="Google" id="ProtNLM"/>
    </source>
</evidence>
<dbReference type="RefSeq" id="WP_124176804.1">
    <property type="nucleotide sequence ID" value="NZ_REFY01000001.1"/>
</dbReference>
<keyword evidence="2" id="KW-1185">Reference proteome</keyword>
<dbReference type="Proteomes" id="UP000273828">
    <property type="component" value="Unassembled WGS sequence"/>
</dbReference>
<reference evidence="1 2" key="1">
    <citation type="submission" date="2018-10" db="EMBL/GenBank/DDBJ databases">
        <title>Natrarchaeobius chitinivorans gen. nov., sp. nov., and Natrarchaeobius haloalkaliphilus sp. nov., alkaliphilic, chitin-utilizing haloarchaea from hypersaline alkaline lakes.</title>
        <authorList>
            <person name="Sorokin D.Y."/>
            <person name="Elcheninov A.G."/>
            <person name="Kostrikina N.A."/>
            <person name="Bale N.J."/>
            <person name="Sinninghe Damste J.S."/>
            <person name="Khijniak T.V."/>
            <person name="Kublanov I.V."/>
            <person name="Toshchakov S.V."/>
        </authorList>
    </citation>
    <scope>NUCLEOTIDE SEQUENCE [LARGE SCALE GENOMIC DNA]</scope>
    <source>
        <strain evidence="1 2">AArcht-Sl</strain>
    </source>
</reference>
<comment type="caution">
    <text evidence="1">The sequence shown here is derived from an EMBL/GenBank/DDBJ whole genome shotgun (WGS) entry which is preliminary data.</text>
</comment>
<dbReference type="CDD" id="cd00298">
    <property type="entry name" value="ACD_sHsps_p23-like"/>
    <property type="match status" value="1"/>
</dbReference>
<organism evidence="1 2">
    <name type="scientific">Natrarchaeobius halalkaliphilus</name>
    <dbReference type="NCBI Taxonomy" id="1679091"/>
    <lineage>
        <taxon>Archaea</taxon>
        <taxon>Methanobacteriati</taxon>
        <taxon>Methanobacteriota</taxon>
        <taxon>Stenosarchaea group</taxon>
        <taxon>Halobacteria</taxon>
        <taxon>Halobacteriales</taxon>
        <taxon>Natrialbaceae</taxon>
        <taxon>Natrarchaeobius</taxon>
    </lineage>
</organism>
<accession>A0A3N6P9K3</accession>
<dbReference type="EMBL" id="REFY01000001">
    <property type="protein sequence ID" value="RQG92925.1"/>
    <property type="molecule type" value="Genomic_DNA"/>
</dbReference>
<dbReference type="SUPFAM" id="SSF49764">
    <property type="entry name" value="HSP20-like chaperones"/>
    <property type="match status" value="1"/>
</dbReference>
<evidence type="ECO:0000313" key="2">
    <source>
        <dbReference type="Proteomes" id="UP000273828"/>
    </source>
</evidence>
<gene>
    <name evidence="1" type="ORF">EA462_01505</name>
</gene>
<protein>
    <recommendedName>
        <fullName evidence="3">Hsp20/alpha crystallin family protein</fullName>
    </recommendedName>
</protein>
<dbReference type="InterPro" id="IPR008978">
    <property type="entry name" value="HSP20-like_chaperone"/>
</dbReference>
<evidence type="ECO:0000313" key="1">
    <source>
        <dbReference type="EMBL" id="RQG92925.1"/>
    </source>
</evidence>
<proteinExistence type="predicted"/>
<sequence length="100" mass="10791">MSPAPSASTDSFPTQARYDSEDDELIFTVDAFPADIDDVAVAVGSRRLRIRIGPGSETGGVRYERIVTSPPRRTFTDEREAVYNNGVLTVTVGAAGGRDR</sequence>
<name>A0A3N6P9K3_9EURY</name>